<dbReference type="Proteomes" id="UP000317178">
    <property type="component" value="Chromosome"/>
</dbReference>
<dbReference type="AlphaFoldDB" id="A0A518CTJ7"/>
<dbReference type="KEGG" id="plon:Pla110_43150"/>
<evidence type="ECO:0000313" key="1">
    <source>
        <dbReference type="EMBL" id="QDU82557.1"/>
    </source>
</evidence>
<proteinExistence type="predicted"/>
<dbReference type="EMBL" id="CP036281">
    <property type="protein sequence ID" value="QDU82557.1"/>
    <property type="molecule type" value="Genomic_DNA"/>
</dbReference>
<gene>
    <name evidence="1" type="ORF">Pla110_43150</name>
</gene>
<organism evidence="1 2">
    <name type="scientific">Polystyrenella longa</name>
    <dbReference type="NCBI Taxonomy" id="2528007"/>
    <lineage>
        <taxon>Bacteria</taxon>
        <taxon>Pseudomonadati</taxon>
        <taxon>Planctomycetota</taxon>
        <taxon>Planctomycetia</taxon>
        <taxon>Planctomycetales</taxon>
        <taxon>Planctomycetaceae</taxon>
        <taxon>Polystyrenella</taxon>
    </lineage>
</organism>
<keyword evidence="2" id="KW-1185">Reference proteome</keyword>
<reference evidence="1 2" key="1">
    <citation type="submission" date="2019-02" db="EMBL/GenBank/DDBJ databases">
        <title>Deep-cultivation of Planctomycetes and their phenomic and genomic characterization uncovers novel biology.</title>
        <authorList>
            <person name="Wiegand S."/>
            <person name="Jogler M."/>
            <person name="Boedeker C."/>
            <person name="Pinto D."/>
            <person name="Vollmers J."/>
            <person name="Rivas-Marin E."/>
            <person name="Kohn T."/>
            <person name="Peeters S.H."/>
            <person name="Heuer A."/>
            <person name="Rast P."/>
            <person name="Oberbeckmann S."/>
            <person name="Bunk B."/>
            <person name="Jeske O."/>
            <person name="Meyerdierks A."/>
            <person name="Storesund J.E."/>
            <person name="Kallscheuer N."/>
            <person name="Luecker S."/>
            <person name="Lage O.M."/>
            <person name="Pohl T."/>
            <person name="Merkel B.J."/>
            <person name="Hornburger P."/>
            <person name="Mueller R.-W."/>
            <person name="Bruemmer F."/>
            <person name="Labrenz M."/>
            <person name="Spormann A.M."/>
            <person name="Op den Camp H."/>
            <person name="Overmann J."/>
            <person name="Amann R."/>
            <person name="Jetten M.S.M."/>
            <person name="Mascher T."/>
            <person name="Medema M.H."/>
            <person name="Devos D.P."/>
            <person name="Kaster A.-K."/>
            <person name="Ovreas L."/>
            <person name="Rohde M."/>
            <person name="Galperin M.Y."/>
            <person name="Jogler C."/>
        </authorList>
    </citation>
    <scope>NUCLEOTIDE SEQUENCE [LARGE SCALE GENOMIC DNA]</scope>
    <source>
        <strain evidence="1 2">Pla110</strain>
    </source>
</reference>
<evidence type="ECO:0000313" key="2">
    <source>
        <dbReference type="Proteomes" id="UP000317178"/>
    </source>
</evidence>
<name>A0A518CTJ7_9PLAN</name>
<protein>
    <submittedName>
        <fullName evidence="1">Uncharacterized protein</fullName>
    </submittedName>
</protein>
<sequence length="34" mass="4124">MDFVSVYYWPFVLANSRYYGGRHLHAYSLDLLLR</sequence>
<accession>A0A518CTJ7</accession>